<keyword evidence="5 10" id="KW-0472">Membrane</keyword>
<dbReference type="GO" id="GO:0005540">
    <property type="term" value="F:hyaluronic acid binding"/>
    <property type="evidence" value="ECO:0007669"/>
    <property type="project" value="InterPro"/>
</dbReference>
<sequence length="232" mass="25999">MPSECRSPHRSSSASCFLFSPKAFCSIIRLKAFNPQACVTVIMARVWLGFNLLFCFLMSTIGLDVNLIQVPTTDGVSGVFLVQTKTSQYSFNATTAKEACEFIQMRIATKAEVETANKNGLQTCRFGWIEEQIAVIPRVDRNENCGKNKVGVSVWRADISKKFDVFCFKDTPTVLQNTTANRQSVRGSKIFVIILFVLMLVMAVAGAAWYLKMWEKRKTVSILEQNEAKAHC</sequence>
<keyword evidence="2 10" id="KW-0812">Transmembrane</keyword>
<dbReference type="EMBL" id="SRMA01026037">
    <property type="protein sequence ID" value="TRY88551.1"/>
    <property type="molecule type" value="Genomic_DNA"/>
</dbReference>
<keyword evidence="13" id="KW-1185">Reference proteome</keyword>
<evidence type="ECO:0000256" key="5">
    <source>
        <dbReference type="ARBA" id="ARBA00023136"/>
    </source>
</evidence>
<name>A0A553QF35_9TELE</name>
<dbReference type="GO" id="GO:0005886">
    <property type="term" value="C:plasma membrane"/>
    <property type="evidence" value="ECO:0007669"/>
    <property type="project" value="TreeGrafter"/>
</dbReference>
<keyword evidence="3" id="KW-0732">Signal</keyword>
<evidence type="ECO:0000313" key="12">
    <source>
        <dbReference type="EMBL" id="TRY88551.1"/>
    </source>
</evidence>
<comment type="caution">
    <text evidence="9">Lacks conserved residue(s) required for the propagation of feature annotation.</text>
</comment>
<dbReference type="PROSITE" id="PS50963">
    <property type="entry name" value="LINK_2"/>
    <property type="match status" value="1"/>
</dbReference>
<dbReference type="GO" id="GO:0004888">
    <property type="term" value="F:transmembrane signaling receptor activity"/>
    <property type="evidence" value="ECO:0007669"/>
    <property type="project" value="TreeGrafter"/>
</dbReference>
<reference evidence="12 13" key="1">
    <citation type="journal article" date="2019" name="Sci. Data">
        <title>Hybrid genome assembly and annotation of Danionella translucida.</title>
        <authorList>
            <person name="Kadobianskyi M."/>
            <person name="Schulze L."/>
            <person name="Schuelke M."/>
            <person name="Judkewitz B."/>
        </authorList>
    </citation>
    <scope>NUCLEOTIDE SEQUENCE [LARGE SCALE GENOMIC DNA]</scope>
    <source>
        <strain evidence="12 13">Bolton</strain>
    </source>
</reference>
<keyword evidence="7" id="KW-0675">Receptor</keyword>
<dbReference type="Pfam" id="PF00193">
    <property type="entry name" value="Xlink"/>
    <property type="match status" value="1"/>
</dbReference>
<dbReference type="AlphaFoldDB" id="A0A553QF35"/>
<dbReference type="SUPFAM" id="SSF56436">
    <property type="entry name" value="C-type lectin-like"/>
    <property type="match status" value="1"/>
</dbReference>
<dbReference type="PROSITE" id="PS01241">
    <property type="entry name" value="LINK_1"/>
    <property type="match status" value="1"/>
</dbReference>
<evidence type="ECO:0000256" key="7">
    <source>
        <dbReference type="ARBA" id="ARBA00023170"/>
    </source>
</evidence>
<dbReference type="PANTHER" id="PTHR10225:SF2">
    <property type="entry name" value="LYMPHATIC VESSEL ENDOTHELIAL HYALURONIC ACID RECEPTOR 1"/>
    <property type="match status" value="1"/>
</dbReference>
<organism evidence="12 13">
    <name type="scientific">Danionella cerebrum</name>
    <dbReference type="NCBI Taxonomy" id="2873325"/>
    <lineage>
        <taxon>Eukaryota</taxon>
        <taxon>Metazoa</taxon>
        <taxon>Chordata</taxon>
        <taxon>Craniata</taxon>
        <taxon>Vertebrata</taxon>
        <taxon>Euteleostomi</taxon>
        <taxon>Actinopterygii</taxon>
        <taxon>Neopterygii</taxon>
        <taxon>Teleostei</taxon>
        <taxon>Ostariophysi</taxon>
        <taxon>Cypriniformes</taxon>
        <taxon>Danionidae</taxon>
        <taxon>Danioninae</taxon>
        <taxon>Danionella</taxon>
    </lineage>
</organism>
<evidence type="ECO:0000256" key="6">
    <source>
        <dbReference type="ARBA" id="ARBA00023157"/>
    </source>
</evidence>
<dbReference type="InterPro" id="IPR016187">
    <property type="entry name" value="CTDL_fold"/>
</dbReference>
<accession>A0A553QF35</accession>
<dbReference type="GO" id="GO:0007155">
    <property type="term" value="P:cell adhesion"/>
    <property type="evidence" value="ECO:0007669"/>
    <property type="project" value="InterPro"/>
</dbReference>
<feature type="transmembrane region" description="Helical" evidence="10">
    <location>
        <begin position="41"/>
        <end position="63"/>
    </location>
</feature>
<proteinExistence type="predicted"/>
<evidence type="ECO:0000256" key="9">
    <source>
        <dbReference type="PROSITE-ProRule" id="PRU00323"/>
    </source>
</evidence>
<dbReference type="Proteomes" id="UP000316079">
    <property type="component" value="Unassembled WGS sequence"/>
</dbReference>
<evidence type="ECO:0000256" key="1">
    <source>
        <dbReference type="ARBA" id="ARBA00004167"/>
    </source>
</evidence>
<comment type="subcellular location">
    <subcellularLocation>
        <location evidence="1">Membrane</location>
        <topology evidence="1">Single-pass membrane protein</topology>
    </subcellularLocation>
</comment>
<evidence type="ECO:0000256" key="2">
    <source>
        <dbReference type="ARBA" id="ARBA00022692"/>
    </source>
</evidence>
<dbReference type="PRINTS" id="PR01265">
    <property type="entry name" value="LINKMODULE"/>
</dbReference>
<dbReference type="PANTHER" id="PTHR10225">
    <property type="entry name" value="HYALURONAN RECEPTOR"/>
    <property type="match status" value="1"/>
</dbReference>
<evidence type="ECO:0000256" key="3">
    <source>
        <dbReference type="ARBA" id="ARBA00022729"/>
    </source>
</evidence>
<dbReference type="OrthoDB" id="9938473at2759"/>
<comment type="caution">
    <text evidence="12">The sequence shown here is derived from an EMBL/GenBank/DDBJ whole genome shotgun (WGS) entry which is preliminary data.</text>
</comment>
<evidence type="ECO:0000259" key="11">
    <source>
        <dbReference type="PROSITE" id="PS50963"/>
    </source>
</evidence>
<protein>
    <recommendedName>
        <fullName evidence="11">Link domain-containing protein</fullName>
    </recommendedName>
</protein>
<evidence type="ECO:0000256" key="8">
    <source>
        <dbReference type="ARBA" id="ARBA00023180"/>
    </source>
</evidence>
<dbReference type="InterPro" id="IPR043210">
    <property type="entry name" value="CD44_antigen-like"/>
</dbReference>
<evidence type="ECO:0000256" key="4">
    <source>
        <dbReference type="ARBA" id="ARBA00022989"/>
    </source>
</evidence>
<keyword evidence="8" id="KW-0325">Glycoprotein</keyword>
<dbReference type="InterPro" id="IPR016186">
    <property type="entry name" value="C-type_lectin-like/link_sf"/>
</dbReference>
<dbReference type="Gene3D" id="3.10.100.10">
    <property type="entry name" value="Mannose-Binding Protein A, subunit A"/>
    <property type="match status" value="1"/>
</dbReference>
<keyword evidence="6 9" id="KW-1015">Disulfide bond</keyword>
<dbReference type="SMART" id="SM00445">
    <property type="entry name" value="LINK"/>
    <property type="match status" value="1"/>
</dbReference>
<feature type="domain" description="Link" evidence="11">
    <location>
        <begin position="78"/>
        <end position="169"/>
    </location>
</feature>
<dbReference type="InterPro" id="IPR000538">
    <property type="entry name" value="Link_dom"/>
</dbReference>
<evidence type="ECO:0000313" key="13">
    <source>
        <dbReference type="Proteomes" id="UP000316079"/>
    </source>
</evidence>
<keyword evidence="4 10" id="KW-1133">Transmembrane helix</keyword>
<gene>
    <name evidence="12" type="ORF">DNTS_002831</name>
</gene>
<feature type="disulfide bond" evidence="9">
    <location>
        <begin position="124"/>
        <end position="145"/>
    </location>
</feature>
<feature type="transmembrane region" description="Helical" evidence="10">
    <location>
        <begin position="190"/>
        <end position="211"/>
    </location>
</feature>
<evidence type="ECO:0000256" key="10">
    <source>
        <dbReference type="SAM" id="Phobius"/>
    </source>
</evidence>